<accession>A0A2P1CCI2</accession>
<proteinExistence type="predicted"/>
<evidence type="ECO:0000313" key="1">
    <source>
        <dbReference type="EMBL" id="AVJ48949.1"/>
    </source>
</evidence>
<protein>
    <submittedName>
        <fullName evidence="1">Uncharacterized protein</fullName>
    </submittedName>
</protein>
<organism evidence="1 2">
    <name type="scientific">Klebsiella phage KP8</name>
    <dbReference type="NCBI Taxonomy" id="2099850"/>
    <lineage>
        <taxon>Viruses</taxon>
        <taxon>Duplodnaviria</taxon>
        <taxon>Heunggongvirae</taxon>
        <taxon>Uroviricota</taxon>
        <taxon>Caudoviricetes</taxon>
        <taxon>Schitoviridae</taxon>
        <taxon>Enquatrovirinae</taxon>
        <taxon>Kaypoctavirus</taxon>
        <taxon>Kaypoctavirus KP8</taxon>
    </lineage>
</organism>
<dbReference type="GeneID" id="55607669"/>
<evidence type="ECO:0000313" key="2">
    <source>
        <dbReference type="Proteomes" id="UP000241488"/>
    </source>
</evidence>
<dbReference type="KEGG" id="vg:55607669"/>
<reference evidence="2" key="1">
    <citation type="submission" date="2018-02" db="EMBL/GenBank/DDBJ databases">
        <title>Complete genome of Klebsiella pneumoniae Podoviridae bacteriophage KP8.</title>
        <authorList>
            <person name="Bokovaya O."/>
            <person name="Tikunov A."/>
            <person name="Morozova V."/>
        </authorList>
    </citation>
    <scope>NUCLEOTIDE SEQUENCE [LARGE SCALE GENOMIC DNA]</scope>
</reference>
<dbReference type="EMBL" id="MG922974">
    <property type="protein sequence ID" value="AVJ48949.1"/>
    <property type="molecule type" value="Genomic_DNA"/>
</dbReference>
<name>A0A2P1CCI2_9CAUD</name>
<dbReference type="Proteomes" id="UP000241488">
    <property type="component" value="Segment"/>
</dbReference>
<dbReference type="RefSeq" id="YP_009837479.1">
    <property type="nucleotide sequence ID" value="NC_048700.1"/>
</dbReference>
<sequence>MSVFTTKVDGRKVTVVAQNVALVVNDDKGNAEIHFTNGAILGTDVGYDSVRKNVAKALSKSTEGEAE</sequence>
<keyword evidence="2" id="KW-1185">Reference proteome</keyword>